<organism evidence="1 2">
    <name type="scientific">Cajanus cajan</name>
    <name type="common">Pigeon pea</name>
    <name type="synonym">Cajanus indicus</name>
    <dbReference type="NCBI Taxonomy" id="3821"/>
    <lineage>
        <taxon>Eukaryota</taxon>
        <taxon>Viridiplantae</taxon>
        <taxon>Streptophyta</taxon>
        <taxon>Embryophyta</taxon>
        <taxon>Tracheophyta</taxon>
        <taxon>Spermatophyta</taxon>
        <taxon>Magnoliopsida</taxon>
        <taxon>eudicotyledons</taxon>
        <taxon>Gunneridae</taxon>
        <taxon>Pentapetalae</taxon>
        <taxon>rosids</taxon>
        <taxon>fabids</taxon>
        <taxon>Fabales</taxon>
        <taxon>Fabaceae</taxon>
        <taxon>Papilionoideae</taxon>
        <taxon>50 kb inversion clade</taxon>
        <taxon>NPAAA clade</taxon>
        <taxon>indigoferoid/millettioid clade</taxon>
        <taxon>Phaseoleae</taxon>
        <taxon>Cajanus</taxon>
    </lineage>
</organism>
<dbReference type="Gramene" id="C.cajan_22040.t">
    <property type="protein sequence ID" value="C.cajan_22040.t"/>
    <property type="gene ID" value="C.cajan_22040"/>
</dbReference>
<dbReference type="PANTHER" id="PTHR35317:SF31">
    <property type="entry name" value="DUF4219 DOMAIN-CONTAINING PROTEIN"/>
    <property type="match status" value="1"/>
</dbReference>
<gene>
    <name evidence="1" type="ORF">KK1_022692</name>
</gene>
<dbReference type="EMBL" id="CM003606">
    <property type="protein sequence ID" value="KYP69042.1"/>
    <property type="molecule type" value="Genomic_DNA"/>
</dbReference>
<proteinExistence type="predicted"/>
<name>A0A151TPQ8_CAJCA</name>
<protein>
    <recommendedName>
        <fullName evidence="3">DUF4219 domain-containing protein</fullName>
    </recommendedName>
</protein>
<evidence type="ECO:0008006" key="3">
    <source>
        <dbReference type="Google" id="ProtNLM"/>
    </source>
</evidence>
<accession>A0A151TPQ8</accession>
<keyword evidence="2" id="KW-1185">Reference proteome</keyword>
<evidence type="ECO:0000313" key="1">
    <source>
        <dbReference type="EMBL" id="KYP69042.1"/>
    </source>
</evidence>
<dbReference type="Pfam" id="PF14223">
    <property type="entry name" value="Retrotran_gag_2"/>
    <property type="match status" value="1"/>
</dbReference>
<reference evidence="1 2" key="1">
    <citation type="journal article" date="2012" name="Nat. Biotechnol.">
        <title>Draft genome sequence of pigeonpea (Cajanus cajan), an orphan legume crop of resource-poor farmers.</title>
        <authorList>
            <person name="Varshney R.K."/>
            <person name="Chen W."/>
            <person name="Li Y."/>
            <person name="Bharti A.K."/>
            <person name="Saxena R.K."/>
            <person name="Schlueter J.A."/>
            <person name="Donoghue M.T."/>
            <person name="Azam S."/>
            <person name="Fan G."/>
            <person name="Whaley A.M."/>
            <person name="Farmer A.D."/>
            <person name="Sheridan J."/>
            <person name="Iwata A."/>
            <person name="Tuteja R."/>
            <person name="Penmetsa R.V."/>
            <person name="Wu W."/>
            <person name="Upadhyaya H.D."/>
            <person name="Yang S.P."/>
            <person name="Shah T."/>
            <person name="Saxena K.B."/>
            <person name="Michael T."/>
            <person name="McCombie W.R."/>
            <person name="Yang B."/>
            <person name="Zhang G."/>
            <person name="Yang H."/>
            <person name="Wang J."/>
            <person name="Spillane C."/>
            <person name="Cook D.R."/>
            <person name="May G.D."/>
            <person name="Xu X."/>
            <person name="Jackson S.A."/>
        </authorList>
    </citation>
    <scope>NUCLEOTIDE SEQUENCE [LARGE SCALE GENOMIC DNA]</scope>
    <source>
        <strain evidence="2">cv. Asha</strain>
    </source>
</reference>
<dbReference type="AlphaFoldDB" id="A0A151TPQ8"/>
<sequence length="111" mass="13174">MSTSNNSLTIPMFNGENYHIWTVKMKFVLRFQGFKKDKVITCLHAIHANHIFTKIMDLETPKQVWNKIQDEFEGNNKVKFIRLITLKREFELKKMEDNEYVKGCCEPNMTS</sequence>
<evidence type="ECO:0000313" key="2">
    <source>
        <dbReference type="Proteomes" id="UP000075243"/>
    </source>
</evidence>
<dbReference type="PANTHER" id="PTHR35317">
    <property type="entry name" value="OS04G0629600 PROTEIN"/>
    <property type="match status" value="1"/>
</dbReference>
<dbReference type="Proteomes" id="UP000075243">
    <property type="component" value="Chromosome 4"/>
</dbReference>